<dbReference type="EMBL" id="AORC01000016">
    <property type="protein sequence ID" value="EYT48318.1"/>
    <property type="molecule type" value="Genomic_DNA"/>
</dbReference>
<protein>
    <submittedName>
        <fullName evidence="2">Uncharacterized protein</fullName>
    </submittedName>
</protein>
<evidence type="ECO:0000256" key="1">
    <source>
        <dbReference type="SAM" id="SignalP"/>
    </source>
</evidence>
<name>A0A022KRU8_9MICO</name>
<keyword evidence="1" id="KW-0732">Signal</keyword>
<dbReference type="RefSeq" id="WP_017823845.1">
    <property type="nucleotide sequence ID" value="NZ_AORC01000016.1"/>
</dbReference>
<feature type="chain" id="PRO_5001501420" evidence="1">
    <location>
        <begin position="27"/>
        <end position="116"/>
    </location>
</feature>
<dbReference type="HOGENOM" id="CLU_2092106_0_0_11"/>
<accession>A0A022KRU8</accession>
<reference evidence="2 3" key="1">
    <citation type="journal article" date="2013" name="Genome Announc.">
        <title>Draft genome sequence of an Actinobacterium, Brachybacterium muris strain UCD-AY4.</title>
        <authorList>
            <person name="Lo J.R."/>
            <person name="Lang J.M."/>
            <person name="Darling A.E."/>
            <person name="Eisen J.A."/>
            <person name="Coil D.A."/>
        </authorList>
    </citation>
    <scope>NUCLEOTIDE SEQUENCE [LARGE SCALE GENOMIC DNA]</scope>
    <source>
        <strain evidence="2 3">UCD-AY4</strain>
    </source>
</reference>
<organism evidence="2 3">
    <name type="scientific">Brachybacterium muris UCD-AY4</name>
    <dbReference type="NCBI Taxonomy" id="1249481"/>
    <lineage>
        <taxon>Bacteria</taxon>
        <taxon>Bacillati</taxon>
        <taxon>Actinomycetota</taxon>
        <taxon>Actinomycetes</taxon>
        <taxon>Micrococcales</taxon>
        <taxon>Dermabacteraceae</taxon>
        <taxon>Brachybacterium</taxon>
    </lineage>
</organism>
<gene>
    <name evidence="2" type="ORF">D641_0112510</name>
</gene>
<dbReference type="Proteomes" id="UP000019754">
    <property type="component" value="Unassembled WGS sequence"/>
</dbReference>
<feature type="signal peptide" evidence="1">
    <location>
        <begin position="1"/>
        <end position="26"/>
    </location>
</feature>
<evidence type="ECO:0000313" key="3">
    <source>
        <dbReference type="Proteomes" id="UP000019754"/>
    </source>
</evidence>
<sequence>MKIPIKRLAGAALIAGIALSPVGASAARGLYSWQGGDYSYDYKTSYRLQIHDGEDDKNDVKSDYRLSSGGTLRMLYNYDGFNTDKYQSLSAAPYQHRAVEILPYRPDAIGDWVYPR</sequence>
<evidence type="ECO:0000313" key="2">
    <source>
        <dbReference type="EMBL" id="EYT48318.1"/>
    </source>
</evidence>
<comment type="caution">
    <text evidence="2">The sequence shown here is derived from an EMBL/GenBank/DDBJ whole genome shotgun (WGS) entry which is preliminary data.</text>
</comment>
<proteinExistence type="predicted"/>
<dbReference type="AlphaFoldDB" id="A0A022KRU8"/>
<keyword evidence="3" id="KW-1185">Reference proteome</keyword>
<dbReference type="STRING" id="1249481.D641_0112510"/>